<evidence type="ECO:0000313" key="4">
    <source>
        <dbReference type="EMBL" id="KEQ91037.1"/>
    </source>
</evidence>
<dbReference type="GO" id="GO:0006139">
    <property type="term" value="P:nucleobase-containing compound metabolic process"/>
    <property type="evidence" value="ECO:0007669"/>
    <property type="project" value="InterPro"/>
</dbReference>
<dbReference type="PANTHER" id="PTHR13620:SF104">
    <property type="entry name" value="EXONUCLEASE 3'-5' DOMAIN-CONTAINING PROTEIN 2"/>
    <property type="match status" value="1"/>
</dbReference>
<dbReference type="InterPro" id="IPR036397">
    <property type="entry name" value="RNaseH_sf"/>
</dbReference>
<dbReference type="Gene3D" id="3.30.420.10">
    <property type="entry name" value="Ribonuclease H-like superfamily/Ribonuclease H"/>
    <property type="match status" value="1"/>
</dbReference>
<dbReference type="InterPro" id="IPR012337">
    <property type="entry name" value="RNaseH-like_sf"/>
</dbReference>
<dbReference type="CDD" id="cd06141">
    <property type="entry name" value="WRN_exo"/>
    <property type="match status" value="1"/>
</dbReference>
<dbReference type="HOGENOM" id="CLU_061196_0_0_1"/>
<evidence type="ECO:0000256" key="2">
    <source>
        <dbReference type="ARBA" id="ARBA00022801"/>
    </source>
</evidence>
<feature type="non-terminal residue" evidence="4">
    <location>
        <position position="221"/>
    </location>
</feature>
<dbReference type="EMBL" id="KL584782">
    <property type="protein sequence ID" value="KEQ91037.1"/>
    <property type="molecule type" value="Genomic_DNA"/>
</dbReference>
<keyword evidence="2" id="KW-0378">Hydrolase</keyword>
<accession>A0A074YA19</accession>
<feature type="domain" description="3'-5' exonuclease" evidence="3">
    <location>
        <begin position="26"/>
        <end position="215"/>
    </location>
</feature>
<dbReference type="RefSeq" id="XP_013339568.1">
    <property type="nucleotide sequence ID" value="XM_013484114.1"/>
</dbReference>
<dbReference type="GO" id="GO:0005634">
    <property type="term" value="C:nucleus"/>
    <property type="evidence" value="ECO:0007669"/>
    <property type="project" value="TreeGrafter"/>
</dbReference>
<reference evidence="4 5" key="1">
    <citation type="journal article" date="2014" name="BMC Genomics">
        <title>Genome sequencing of four Aureobasidium pullulans varieties: biotechnological potential, stress tolerance, and description of new species.</title>
        <authorList>
            <person name="Gostin Ar C."/>
            <person name="Ohm R.A."/>
            <person name="Kogej T."/>
            <person name="Sonjak S."/>
            <person name="Turk M."/>
            <person name="Zajc J."/>
            <person name="Zalar P."/>
            <person name="Grube M."/>
            <person name="Sun H."/>
            <person name="Han J."/>
            <person name="Sharma A."/>
            <person name="Chiniquy J."/>
            <person name="Ngan C.Y."/>
            <person name="Lipzen A."/>
            <person name="Barry K."/>
            <person name="Grigoriev I.V."/>
            <person name="Gunde-Cimerman N."/>
        </authorList>
    </citation>
    <scope>NUCLEOTIDE SEQUENCE [LARGE SCALE GENOMIC DNA]</scope>
    <source>
        <strain evidence="4 5">EXF-2481</strain>
    </source>
</reference>
<evidence type="ECO:0000259" key="3">
    <source>
        <dbReference type="SMART" id="SM00474"/>
    </source>
</evidence>
<dbReference type="STRING" id="1043005.A0A074YA19"/>
<dbReference type="OMA" id="RMNFCAK"/>
<dbReference type="Pfam" id="PF01612">
    <property type="entry name" value="DNA_pol_A_exo1"/>
    <property type="match status" value="1"/>
</dbReference>
<dbReference type="Proteomes" id="UP000030641">
    <property type="component" value="Unassembled WGS sequence"/>
</dbReference>
<keyword evidence="1" id="KW-0540">Nuclease</keyword>
<dbReference type="SUPFAM" id="SSF53098">
    <property type="entry name" value="Ribonuclease H-like"/>
    <property type="match status" value="1"/>
</dbReference>
<dbReference type="GO" id="GO:0003676">
    <property type="term" value="F:nucleic acid binding"/>
    <property type="evidence" value="ECO:0007669"/>
    <property type="project" value="InterPro"/>
</dbReference>
<dbReference type="GO" id="GO:0008408">
    <property type="term" value="F:3'-5' exonuclease activity"/>
    <property type="evidence" value="ECO:0007669"/>
    <property type="project" value="InterPro"/>
</dbReference>
<proteinExistence type="predicted"/>
<gene>
    <name evidence="4" type="ORF">AUEXF2481DRAFT_70311</name>
</gene>
<evidence type="ECO:0000256" key="1">
    <source>
        <dbReference type="ARBA" id="ARBA00022722"/>
    </source>
</evidence>
<dbReference type="OrthoDB" id="1920326at2759"/>
<dbReference type="GO" id="GO:0005737">
    <property type="term" value="C:cytoplasm"/>
    <property type="evidence" value="ECO:0007669"/>
    <property type="project" value="TreeGrafter"/>
</dbReference>
<dbReference type="InterPro" id="IPR002562">
    <property type="entry name" value="3'-5'_exonuclease_dom"/>
</dbReference>
<dbReference type="AlphaFoldDB" id="A0A074YA19"/>
<protein>
    <recommendedName>
        <fullName evidence="3">3'-5' exonuclease domain-containing protein</fullName>
    </recommendedName>
</protein>
<keyword evidence="5" id="KW-1185">Reference proteome</keyword>
<evidence type="ECO:0000313" key="5">
    <source>
        <dbReference type="Proteomes" id="UP000030641"/>
    </source>
</evidence>
<organism evidence="4 5">
    <name type="scientific">Aureobasidium subglaciale (strain EXF-2481)</name>
    <name type="common">Aureobasidium pullulans var. subglaciale</name>
    <dbReference type="NCBI Taxonomy" id="1043005"/>
    <lineage>
        <taxon>Eukaryota</taxon>
        <taxon>Fungi</taxon>
        <taxon>Dikarya</taxon>
        <taxon>Ascomycota</taxon>
        <taxon>Pezizomycotina</taxon>
        <taxon>Dothideomycetes</taxon>
        <taxon>Dothideomycetidae</taxon>
        <taxon>Dothideales</taxon>
        <taxon>Saccotheciaceae</taxon>
        <taxon>Aureobasidium</taxon>
    </lineage>
</organism>
<dbReference type="SMART" id="SM00474">
    <property type="entry name" value="35EXOc"/>
    <property type="match status" value="1"/>
</dbReference>
<dbReference type="PANTHER" id="PTHR13620">
    <property type="entry name" value="3-5 EXONUCLEASE"/>
    <property type="match status" value="1"/>
</dbReference>
<dbReference type="GeneID" id="25370874"/>
<name>A0A074YA19_AURSE</name>
<dbReference type="InterPro" id="IPR051132">
    <property type="entry name" value="3-5_Exonuclease_domain"/>
</dbReference>
<dbReference type="InParanoid" id="A0A074YA19"/>
<sequence>MASKTSQAAFWRYSLYKSPSGEKPLVHYCTKFEQAEQVAKYFAGQQIIGFDIEWEMGSSVAKGSIKDNVSLIQIACDDRIALFQVALFAGESKEDLMPPSLKIILESPDIFKAGVNIAGDFTRLRKCLGVEGQGIFELSHLYKLVKFSEKEPAKVNKSPLKLADQVQDVLFLPLSKGNVRTSAWSRRLSMEQVEYAATDAYAGFRLFQELDKARSSMTPTP</sequence>